<keyword evidence="10" id="KW-1185">Reference proteome</keyword>
<dbReference type="InterPro" id="IPR058627">
    <property type="entry name" value="MdtA-like_C"/>
</dbReference>
<dbReference type="PANTHER" id="PTHR30158">
    <property type="entry name" value="ACRA/E-RELATED COMPONENT OF DRUG EFFLUX TRANSPORTER"/>
    <property type="match status" value="1"/>
</dbReference>
<feature type="domain" description="Multidrug resistance protein MdtA-like barrel-sandwich hybrid" evidence="6">
    <location>
        <begin position="60"/>
        <end position="202"/>
    </location>
</feature>
<dbReference type="Gene3D" id="2.40.420.20">
    <property type="match status" value="1"/>
</dbReference>
<dbReference type="PATRIC" id="fig|389348.3.peg.2272"/>
<dbReference type="RefSeq" id="WP_059061833.1">
    <property type="nucleotide sequence ID" value="NZ_LN879502.1"/>
</dbReference>
<evidence type="ECO:0000256" key="3">
    <source>
        <dbReference type="SAM" id="MobiDB-lite"/>
    </source>
</evidence>
<comment type="similarity">
    <text evidence="2">Belongs to the membrane fusion protein (MFP) (TC 8.A.1) family.</text>
</comment>
<evidence type="ECO:0000259" key="5">
    <source>
        <dbReference type="Pfam" id="PF25876"/>
    </source>
</evidence>
<feature type="compositionally biased region" description="Basic and acidic residues" evidence="3">
    <location>
        <begin position="367"/>
        <end position="386"/>
    </location>
</feature>
<dbReference type="GO" id="GO:0046677">
    <property type="term" value="P:response to antibiotic"/>
    <property type="evidence" value="ECO:0007669"/>
    <property type="project" value="TreeGrafter"/>
</dbReference>
<dbReference type="Proteomes" id="UP000069902">
    <property type="component" value="Chromosome cPNK"/>
</dbReference>
<evidence type="ECO:0000259" key="8">
    <source>
        <dbReference type="Pfam" id="PF25967"/>
    </source>
</evidence>
<feature type="domain" description="Multidrug resistance protein MdtA-like C-terminal permuted SH3" evidence="8">
    <location>
        <begin position="292"/>
        <end position="350"/>
    </location>
</feature>
<evidence type="ECO:0000313" key="9">
    <source>
        <dbReference type="EMBL" id="CUI17623.1"/>
    </source>
</evidence>
<reference evidence="10" key="1">
    <citation type="submission" date="2015-09" db="EMBL/GenBank/DDBJ databases">
        <authorList>
            <person name="Bertelli C."/>
        </authorList>
    </citation>
    <scope>NUCLEOTIDE SEQUENCE [LARGE SCALE GENOMIC DNA]</scope>
    <source>
        <strain evidence="10">KNic</strain>
    </source>
</reference>
<feature type="region of interest" description="Disordered" evidence="3">
    <location>
        <begin position="363"/>
        <end position="386"/>
    </location>
</feature>
<comment type="subcellular location">
    <subcellularLocation>
        <location evidence="1">Cell envelope</location>
    </subcellularLocation>
</comment>
<dbReference type="STRING" id="389348.PNK_2019"/>
<dbReference type="Gene3D" id="2.40.50.100">
    <property type="match status" value="1"/>
</dbReference>
<dbReference type="InParanoid" id="A0A0U5JEN5"/>
<dbReference type="InterPro" id="IPR058626">
    <property type="entry name" value="MdtA-like_b-barrel"/>
</dbReference>
<dbReference type="GO" id="GO:0022857">
    <property type="term" value="F:transmembrane transporter activity"/>
    <property type="evidence" value="ECO:0007669"/>
    <property type="project" value="InterPro"/>
</dbReference>
<dbReference type="Gene3D" id="1.10.287.470">
    <property type="entry name" value="Helix hairpin bin"/>
    <property type="match status" value="1"/>
</dbReference>
<dbReference type="GO" id="GO:0005886">
    <property type="term" value="C:plasma membrane"/>
    <property type="evidence" value="ECO:0007669"/>
    <property type="project" value="TreeGrafter"/>
</dbReference>
<dbReference type="GO" id="GO:0030313">
    <property type="term" value="C:cell envelope"/>
    <property type="evidence" value="ECO:0007669"/>
    <property type="project" value="UniProtKB-SubCell"/>
</dbReference>
<dbReference type="NCBIfam" id="TIGR01730">
    <property type="entry name" value="RND_mfp"/>
    <property type="match status" value="1"/>
</dbReference>
<dbReference type="InterPro" id="IPR058624">
    <property type="entry name" value="MdtA-like_HH"/>
</dbReference>
<feature type="signal peptide" evidence="4">
    <location>
        <begin position="1"/>
        <end position="23"/>
    </location>
</feature>
<dbReference type="Pfam" id="PF25876">
    <property type="entry name" value="HH_MFP_RND"/>
    <property type="match status" value="1"/>
</dbReference>
<dbReference type="EMBL" id="LN879502">
    <property type="protein sequence ID" value="CUI17623.1"/>
    <property type="molecule type" value="Genomic_DNA"/>
</dbReference>
<feature type="chain" id="PRO_5006860440" evidence="4">
    <location>
        <begin position="24"/>
        <end position="386"/>
    </location>
</feature>
<organism evidence="9 10">
    <name type="scientific">Candidatus Protochlamydia naegleriophila</name>
    <dbReference type="NCBI Taxonomy" id="389348"/>
    <lineage>
        <taxon>Bacteria</taxon>
        <taxon>Pseudomonadati</taxon>
        <taxon>Chlamydiota</taxon>
        <taxon>Chlamydiia</taxon>
        <taxon>Parachlamydiales</taxon>
        <taxon>Parachlamydiaceae</taxon>
        <taxon>Candidatus Protochlamydia</taxon>
    </lineage>
</organism>
<feature type="domain" description="Multidrug resistance protein MdtA-like alpha-helical hairpin" evidence="5">
    <location>
        <begin position="101"/>
        <end position="169"/>
    </location>
</feature>
<keyword evidence="4" id="KW-0732">Signal</keyword>
<dbReference type="SUPFAM" id="SSF111369">
    <property type="entry name" value="HlyD-like secretion proteins"/>
    <property type="match status" value="1"/>
</dbReference>
<dbReference type="Pfam" id="PF25967">
    <property type="entry name" value="RND-MFP_C"/>
    <property type="match status" value="1"/>
</dbReference>
<sequence>MQKPVFYFIACLVLAGGMSSCSAQKKHQKAPRPLPVVVGEAVQQDVPVYIEAIGNAAAFNSVDIRPQVSGKIIDIRIHGGDDVKVGDLLYRIDPVPYKLALEKAKATLLKNEAELEYARRKVERYETLIKGDYVSKLSIEEYKRDVSTLEAQILIDKSEIGVAQTNLNYCNIFSPIDGRVSLQKIEIGNVVSPTDSNPMTTILQIAPIYINFSIAQREFEELQHVLAEGKRSFQVILPGSQQTFDGEVVAVNNQVDVRTGTIQIKGIVLNREKILWPGEFVRVRVFIRTKQNAVLVPDVAVQVGQDGSYVYVLKPDGTVENVAVKTSEHVDKLVVVDEGLKTGAKIITDGQINLRPGVKVLVTNPTSEKDGGKEEKSETQKTEGGT</sequence>
<evidence type="ECO:0000256" key="4">
    <source>
        <dbReference type="SAM" id="SignalP"/>
    </source>
</evidence>
<dbReference type="InterPro" id="IPR006143">
    <property type="entry name" value="RND_pump_MFP"/>
</dbReference>
<accession>A0A0U5JEN5</accession>
<dbReference type="InterPro" id="IPR058625">
    <property type="entry name" value="MdtA-like_BSH"/>
</dbReference>
<dbReference type="PROSITE" id="PS51257">
    <property type="entry name" value="PROKAR_LIPOPROTEIN"/>
    <property type="match status" value="1"/>
</dbReference>
<evidence type="ECO:0000256" key="1">
    <source>
        <dbReference type="ARBA" id="ARBA00004196"/>
    </source>
</evidence>
<feature type="domain" description="Multidrug resistance protein MdtA-like beta-barrel" evidence="7">
    <location>
        <begin position="207"/>
        <end position="285"/>
    </location>
</feature>
<dbReference type="Pfam" id="PF25917">
    <property type="entry name" value="BSH_RND"/>
    <property type="match status" value="1"/>
</dbReference>
<evidence type="ECO:0000256" key="2">
    <source>
        <dbReference type="ARBA" id="ARBA00009477"/>
    </source>
</evidence>
<protein>
    <submittedName>
        <fullName evidence="9">Putative multidrug resistance protein</fullName>
    </submittedName>
</protein>
<dbReference type="FunCoup" id="A0A0U5JEN5">
    <property type="interactions" value="114"/>
</dbReference>
<evidence type="ECO:0000259" key="6">
    <source>
        <dbReference type="Pfam" id="PF25917"/>
    </source>
</evidence>
<name>A0A0U5JEN5_9BACT</name>
<evidence type="ECO:0000259" key="7">
    <source>
        <dbReference type="Pfam" id="PF25944"/>
    </source>
</evidence>
<gene>
    <name evidence="9" type="primary">mdtA</name>
    <name evidence="9" type="ORF">PNK_2019</name>
</gene>
<dbReference type="Gene3D" id="2.40.30.170">
    <property type="match status" value="1"/>
</dbReference>
<dbReference type="AlphaFoldDB" id="A0A0U5JEN5"/>
<dbReference type="Pfam" id="PF25944">
    <property type="entry name" value="Beta-barrel_RND"/>
    <property type="match status" value="1"/>
</dbReference>
<dbReference type="KEGG" id="pnl:PNK_2019"/>
<evidence type="ECO:0000313" key="10">
    <source>
        <dbReference type="Proteomes" id="UP000069902"/>
    </source>
</evidence>
<proteinExistence type="inferred from homology"/>